<protein>
    <submittedName>
        <fullName evidence="2">Uncharacterized protein</fullName>
    </submittedName>
</protein>
<evidence type="ECO:0000256" key="1">
    <source>
        <dbReference type="SAM" id="Phobius"/>
    </source>
</evidence>
<comment type="caution">
    <text evidence="2">The sequence shown here is derived from an EMBL/GenBank/DDBJ whole genome shotgun (WGS) entry which is preliminary data.</text>
</comment>
<keyword evidence="3" id="KW-1185">Reference proteome</keyword>
<name>A0A9P4JBR7_9PLEO</name>
<dbReference type="EMBL" id="ML994441">
    <property type="protein sequence ID" value="KAF2196230.1"/>
    <property type="molecule type" value="Genomic_DNA"/>
</dbReference>
<gene>
    <name evidence="2" type="ORF">GQ43DRAFT_436198</name>
</gene>
<keyword evidence="1" id="KW-0812">Transmembrane</keyword>
<accession>A0A9P4JBR7</accession>
<reference evidence="2" key="1">
    <citation type="journal article" date="2020" name="Stud. Mycol.">
        <title>101 Dothideomycetes genomes: a test case for predicting lifestyles and emergence of pathogens.</title>
        <authorList>
            <person name="Haridas S."/>
            <person name="Albert R."/>
            <person name="Binder M."/>
            <person name="Bloem J."/>
            <person name="Labutti K."/>
            <person name="Salamov A."/>
            <person name="Andreopoulos B."/>
            <person name="Baker S."/>
            <person name="Barry K."/>
            <person name="Bills G."/>
            <person name="Bluhm B."/>
            <person name="Cannon C."/>
            <person name="Castanera R."/>
            <person name="Culley D."/>
            <person name="Daum C."/>
            <person name="Ezra D."/>
            <person name="Gonzalez J."/>
            <person name="Henrissat B."/>
            <person name="Kuo A."/>
            <person name="Liang C."/>
            <person name="Lipzen A."/>
            <person name="Lutzoni F."/>
            <person name="Magnuson J."/>
            <person name="Mondo S."/>
            <person name="Nolan M."/>
            <person name="Ohm R."/>
            <person name="Pangilinan J."/>
            <person name="Park H.-J."/>
            <person name="Ramirez L."/>
            <person name="Alfaro M."/>
            <person name="Sun H."/>
            <person name="Tritt A."/>
            <person name="Yoshinaga Y."/>
            <person name="Zwiers L.-H."/>
            <person name="Turgeon B."/>
            <person name="Goodwin S."/>
            <person name="Spatafora J."/>
            <person name="Crous P."/>
            <person name="Grigoriev I."/>
        </authorList>
    </citation>
    <scope>NUCLEOTIDE SEQUENCE</scope>
    <source>
        <strain evidence="2">ATCC 74209</strain>
    </source>
</reference>
<organism evidence="2 3">
    <name type="scientific">Delitschia confertaspora ATCC 74209</name>
    <dbReference type="NCBI Taxonomy" id="1513339"/>
    <lineage>
        <taxon>Eukaryota</taxon>
        <taxon>Fungi</taxon>
        <taxon>Dikarya</taxon>
        <taxon>Ascomycota</taxon>
        <taxon>Pezizomycotina</taxon>
        <taxon>Dothideomycetes</taxon>
        <taxon>Pleosporomycetidae</taxon>
        <taxon>Pleosporales</taxon>
        <taxon>Delitschiaceae</taxon>
        <taxon>Delitschia</taxon>
    </lineage>
</organism>
<dbReference type="AlphaFoldDB" id="A0A9P4JBR7"/>
<proteinExistence type="predicted"/>
<evidence type="ECO:0000313" key="2">
    <source>
        <dbReference type="EMBL" id="KAF2196230.1"/>
    </source>
</evidence>
<feature type="transmembrane region" description="Helical" evidence="1">
    <location>
        <begin position="66"/>
        <end position="86"/>
    </location>
</feature>
<keyword evidence="1" id="KW-0472">Membrane</keyword>
<keyword evidence="1" id="KW-1133">Transmembrane helix</keyword>
<dbReference type="Proteomes" id="UP000799536">
    <property type="component" value="Unassembled WGS sequence"/>
</dbReference>
<evidence type="ECO:0000313" key="3">
    <source>
        <dbReference type="Proteomes" id="UP000799536"/>
    </source>
</evidence>
<sequence>MLYQNQDFRKKMRNTVLVNSRNPVFVPPNPFIGRPVHIPPSEAQRPRRLLCGRLGLSLLNSNSLKLDIYTLIYGAGIAGIATLLAVEVNRLQRSNLLIVGVGLRGDVVDGWSLSNAGEFEVGVVLAVDFAGICLGFFSLLSSTGAASTLIIIPCT</sequence>
<feature type="transmembrane region" description="Helical" evidence="1">
    <location>
        <begin position="129"/>
        <end position="152"/>
    </location>
</feature>